<sequence>MSVKKVLIPTDFSELSNEAIDAALPMVKQFGAEVCFLHVIDRLDHPDDMTALFDEGYAYMMDRAHALLNDLVIRSAQAEITAKFEIANGTPYLEILRMAEKMGSDLIMMGTHGRKGVDHMLMGSQAERVVRMAVCPVTTIKTRKTSS</sequence>
<dbReference type="PANTHER" id="PTHR46268:SF22">
    <property type="entry name" value="SENSOR PROTEIN KDPD-RELATED"/>
    <property type="match status" value="1"/>
</dbReference>
<dbReference type="InterPro" id="IPR006016">
    <property type="entry name" value="UspA"/>
</dbReference>
<dbReference type="PANTHER" id="PTHR46268">
    <property type="entry name" value="STRESS RESPONSE PROTEIN NHAX"/>
    <property type="match status" value="1"/>
</dbReference>
<dbReference type="AlphaFoldDB" id="A0A3B1DLY0"/>
<gene>
    <name evidence="3" type="ORF">MNBD_NITROSPIRAE01-493</name>
</gene>
<comment type="similarity">
    <text evidence="1">Belongs to the universal stress protein A family.</text>
</comment>
<evidence type="ECO:0000256" key="1">
    <source>
        <dbReference type="ARBA" id="ARBA00008791"/>
    </source>
</evidence>
<proteinExistence type="inferred from homology"/>
<dbReference type="CDD" id="cd00293">
    <property type="entry name" value="USP-like"/>
    <property type="match status" value="1"/>
</dbReference>
<dbReference type="PRINTS" id="PR01438">
    <property type="entry name" value="UNVRSLSTRESS"/>
</dbReference>
<dbReference type="SUPFAM" id="SSF52402">
    <property type="entry name" value="Adenine nucleotide alpha hydrolases-like"/>
    <property type="match status" value="1"/>
</dbReference>
<organism evidence="3">
    <name type="scientific">hydrothermal vent metagenome</name>
    <dbReference type="NCBI Taxonomy" id="652676"/>
    <lineage>
        <taxon>unclassified sequences</taxon>
        <taxon>metagenomes</taxon>
        <taxon>ecological metagenomes</taxon>
    </lineage>
</organism>
<dbReference type="Pfam" id="PF00582">
    <property type="entry name" value="Usp"/>
    <property type="match status" value="1"/>
</dbReference>
<evidence type="ECO:0000259" key="2">
    <source>
        <dbReference type="Pfam" id="PF00582"/>
    </source>
</evidence>
<dbReference type="Gene3D" id="3.40.50.620">
    <property type="entry name" value="HUPs"/>
    <property type="match status" value="1"/>
</dbReference>
<reference evidence="3" key="1">
    <citation type="submission" date="2018-06" db="EMBL/GenBank/DDBJ databases">
        <authorList>
            <person name="Zhirakovskaya E."/>
        </authorList>
    </citation>
    <scope>NUCLEOTIDE SEQUENCE</scope>
</reference>
<protein>
    <recommendedName>
        <fullName evidence="2">UspA domain-containing protein</fullName>
    </recommendedName>
</protein>
<evidence type="ECO:0000313" key="3">
    <source>
        <dbReference type="EMBL" id="VAX29697.1"/>
    </source>
</evidence>
<name>A0A3B1DLY0_9ZZZZ</name>
<dbReference type="InterPro" id="IPR014729">
    <property type="entry name" value="Rossmann-like_a/b/a_fold"/>
</dbReference>
<dbReference type="InterPro" id="IPR006015">
    <property type="entry name" value="Universal_stress_UspA"/>
</dbReference>
<dbReference type="EMBL" id="UOGF01000055">
    <property type="protein sequence ID" value="VAX29697.1"/>
    <property type="molecule type" value="Genomic_DNA"/>
</dbReference>
<feature type="domain" description="UspA" evidence="2">
    <location>
        <begin position="4"/>
        <end position="141"/>
    </location>
</feature>
<accession>A0A3B1DLY0</accession>